<protein>
    <recommendedName>
        <fullName evidence="3">STAS/SEC14 domain-containing protein</fullName>
    </recommendedName>
</protein>
<evidence type="ECO:0000313" key="2">
    <source>
        <dbReference type="Proteomes" id="UP000323426"/>
    </source>
</evidence>
<organism evidence="1 2">
    <name type="scientific">Adhaeribacter rhizoryzae</name>
    <dbReference type="NCBI Taxonomy" id="2607907"/>
    <lineage>
        <taxon>Bacteria</taxon>
        <taxon>Pseudomonadati</taxon>
        <taxon>Bacteroidota</taxon>
        <taxon>Cytophagia</taxon>
        <taxon>Cytophagales</taxon>
        <taxon>Hymenobacteraceae</taxon>
        <taxon>Adhaeribacter</taxon>
    </lineage>
</organism>
<dbReference type="RefSeq" id="WP_150088127.1">
    <property type="nucleotide sequence ID" value="NZ_VWSF01000005.1"/>
</dbReference>
<dbReference type="EMBL" id="VWSF01000005">
    <property type="protein sequence ID" value="KAA5547503.1"/>
    <property type="molecule type" value="Genomic_DNA"/>
</dbReference>
<proteinExistence type="predicted"/>
<name>A0A5M6DJ75_9BACT</name>
<comment type="caution">
    <text evidence="1">The sequence shown here is derived from an EMBL/GenBank/DDBJ whole genome shotgun (WGS) entry which is preliminary data.</text>
</comment>
<sequence>MAAFTLTPVYEDGAFQIRLDKALAVLELTFLIHPDKEHFRNGYRLAFDAAASKNIKYWLTDATQIKAMERENQVWLLERMTPLLKANIIRRFAIVMAPECFVMTNPNQVYEKKEAEPQSAGLIKVHFDKDAAYNWLSSHITTTVI</sequence>
<evidence type="ECO:0000313" key="1">
    <source>
        <dbReference type="EMBL" id="KAA5547503.1"/>
    </source>
</evidence>
<accession>A0A5M6DJ75</accession>
<keyword evidence="2" id="KW-1185">Reference proteome</keyword>
<dbReference type="AlphaFoldDB" id="A0A5M6DJ75"/>
<dbReference type="Proteomes" id="UP000323426">
    <property type="component" value="Unassembled WGS sequence"/>
</dbReference>
<gene>
    <name evidence="1" type="ORF">F0145_09275</name>
</gene>
<evidence type="ECO:0008006" key="3">
    <source>
        <dbReference type="Google" id="ProtNLM"/>
    </source>
</evidence>
<reference evidence="1 2" key="1">
    <citation type="submission" date="2019-09" db="EMBL/GenBank/DDBJ databases">
        <title>Genome sequence and assembly of Adhaeribacter sp.</title>
        <authorList>
            <person name="Chhetri G."/>
        </authorList>
    </citation>
    <scope>NUCLEOTIDE SEQUENCE [LARGE SCALE GENOMIC DNA]</scope>
    <source>
        <strain evidence="1 2">DK36</strain>
    </source>
</reference>